<sequence length="257" mass="29194">MMGADAYNRQQYNQHERMDTEPSSYPSYAPPYVLLSEQNRDPSLRPPPHRRNIPRYYSRTPSRGCGCCRLLCCLLCTIFIFLLIIAGFLMFLYLYLVPKLPQYSVQHFGVSRFEPNYEDLSIFTQFLVSIHAHNPNENIAIIYATNSKVSVKYLGETLCDGKLPAFYQGHVNTTVMDVVLSGTSPFGMGLQAALMDQQRTGKVPLDINVDVPVQVELSGYRMPKLTVIVRAAIVVDSLAPHKKVNIRSSRYKFNVKF</sequence>
<keyword evidence="4" id="KW-0812">Transmembrane</keyword>
<dbReference type="GO" id="GO:0016020">
    <property type="term" value="C:membrane"/>
    <property type="evidence" value="ECO:0007669"/>
    <property type="project" value="UniProtKB-SubCell"/>
</dbReference>
<organism evidence="5 6">
    <name type="scientific">Amborella trichopoda</name>
    <dbReference type="NCBI Taxonomy" id="13333"/>
    <lineage>
        <taxon>Eukaryota</taxon>
        <taxon>Viridiplantae</taxon>
        <taxon>Streptophyta</taxon>
        <taxon>Embryophyta</taxon>
        <taxon>Tracheophyta</taxon>
        <taxon>Spermatophyta</taxon>
        <taxon>Magnoliopsida</taxon>
        <taxon>Amborellales</taxon>
        <taxon>Amborellaceae</taxon>
        <taxon>Amborella</taxon>
    </lineage>
</organism>
<dbReference type="GO" id="GO:0098542">
    <property type="term" value="P:defense response to other organism"/>
    <property type="evidence" value="ECO:0007669"/>
    <property type="project" value="InterPro"/>
</dbReference>
<keyword evidence="6" id="KW-1185">Reference proteome</keyword>
<dbReference type="HOGENOM" id="CLU_051752_0_3_1"/>
<accession>W1P0I7</accession>
<protein>
    <submittedName>
        <fullName evidence="5">Uncharacterized protein</fullName>
    </submittedName>
</protein>
<dbReference type="AlphaFoldDB" id="W1P0I7"/>
<dbReference type="Gramene" id="ERN03347">
    <property type="protein sequence ID" value="ERN03347"/>
    <property type="gene ID" value="AMTR_s00003p00244400"/>
</dbReference>
<name>W1P0I7_AMBTC</name>
<dbReference type="OMA" id="KICHYKV"/>
<evidence type="ECO:0000256" key="3">
    <source>
        <dbReference type="SAM" id="MobiDB-lite"/>
    </source>
</evidence>
<keyword evidence="2 4" id="KW-0472">Membrane</keyword>
<keyword evidence="4" id="KW-1133">Transmembrane helix</keyword>
<dbReference type="PANTHER" id="PTHR31234:SF72">
    <property type="entry name" value="NDR1_HIN1-LIKE PROTEIN 6"/>
    <property type="match status" value="1"/>
</dbReference>
<dbReference type="OrthoDB" id="778052at2759"/>
<dbReference type="Proteomes" id="UP000017836">
    <property type="component" value="Unassembled WGS sequence"/>
</dbReference>
<comment type="subcellular location">
    <subcellularLocation>
        <location evidence="1">Membrane</location>
    </subcellularLocation>
</comment>
<dbReference type="EMBL" id="KI394358">
    <property type="protein sequence ID" value="ERN03347.1"/>
    <property type="molecule type" value="Genomic_DNA"/>
</dbReference>
<dbReference type="eggNOG" id="ENOG502RX7K">
    <property type="taxonomic scope" value="Eukaryota"/>
</dbReference>
<reference evidence="6" key="1">
    <citation type="journal article" date="2013" name="Science">
        <title>The Amborella genome and the evolution of flowering plants.</title>
        <authorList>
            <consortium name="Amborella Genome Project"/>
        </authorList>
    </citation>
    <scope>NUCLEOTIDE SEQUENCE [LARGE SCALE GENOMIC DNA]</scope>
</reference>
<evidence type="ECO:0000313" key="5">
    <source>
        <dbReference type="EMBL" id="ERN03347.1"/>
    </source>
</evidence>
<feature type="region of interest" description="Disordered" evidence="3">
    <location>
        <begin position="1"/>
        <end position="25"/>
    </location>
</feature>
<evidence type="ECO:0000313" key="6">
    <source>
        <dbReference type="Proteomes" id="UP000017836"/>
    </source>
</evidence>
<evidence type="ECO:0000256" key="1">
    <source>
        <dbReference type="ARBA" id="ARBA00004370"/>
    </source>
</evidence>
<gene>
    <name evidence="5" type="ORF">AMTR_s00003p00244400</name>
</gene>
<feature type="transmembrane region" description="Helical" evidence="4">
    <location>
        <begin position="70"/>
        <end position="96"/>
    </location>
</feature>
<dbReference type="PANTHER" id="PTHR31234">
    <property type="entry name" value="LATE EMBRYOGENESIS ABUNDANT (LEA) HYDROXYPROLINE-RICH GLYCOPROTEIN FAMILY"/>
    <property type="match status" value="1"/>
</dbReference>
<dbReference type="InterPro" id="IPR044839">
    <property type="entry name" value="NDR1-like"/>
</dbReference>
<evidence type="ECO:0000256" key="2">
    <source>
        <dbReference type="ARBA" id="ARBA00023136"/>
    </source>
</evidence>
<proteinExistence type="predicted"/>
<evidence type="ECO:0000256" key="4">
    <source>
        <dbReference type="SAM" id="Phobius"/>
    </source>
</evidence>